<gene>
    <name evidence="2" type="ORF">FA15DRAFT_741776</name>
</gene>
<protein>
    <recommendedName>
        <fullName evidence="1">BTB domain-containing protein</fullName>
    </recommendedName>
</protein>
<dbReference type="PROSITE" id="PS50097">
    <property type="entry name" value="BTB"/>
    <property type="match status" value="1"/>
</dbReference>
<evidence type="ECO:0000259" key="1">
    <source>
        <dbReference type="PROSITE" id="PS50097"/>
    </source>
</evidence>
<dbReference type="InterPro" id="IPR011333">
    <property type="entry name" value="SKP1/BTB/POZ_sf"/>
</dbReference>
<name>A0A5C3KUN4_COPMA</name>
<evidence type="ECO:0000313" key="2">
    <source>
        <dbReference type="EMBL" id="TFK24351.1"/>
    </source>
</evidence>
<dbReference type="Gene3D" id="3.30.710.10">
    <property type="entry name" value="Potassium Channel Kv1.1, Chain A"/>
    <property type="match status" value="1"/>
</dbReference>
<dbReference type="EMBL" id="ML210202">
    <property type="protein sequence ID" value="TFK24351.1"/>
    <property type="molecule type" value="Genomic_DNA"/>
</dbReference>
<dbReference type="OrthoDB" id="3265815at2759"/>
<dbReference type="AlphaFoldDB" id="A0A5C3KUN4"/>
<evidence type="ECO:0000313" key="3">
    <source>
        <dbReference type="Proteomes" id="UP000307440"/>
    </source>
</evidence>
<accession>A0A5C3KUN4</accession>
<keyword evidence="3" id="KW-1185">Reference proteome</keyword>
<dbReference type="InterPro" id="IPR000210">
    <property type="entry name" value="BTB/POZ_dom"/>
</dbReference>
<dbReference type="Proteomes" id="UP000307440">
    <property type="component" value="Unassembled WGS sequence"/>
</dbReference>
<dbReference type="STRING" id="230819.A0A5C3KUN4"/>
<organism evidence="2 3">
    <name type="scientific">Coprinopsis marcescibilis</name>
    <name type="common">Agaric fungus</name>
    <name type="synonym">Psathyrella marcescibilis</name>
    <dbReference type="NCBI Taxonomy" id="230819"/>
    <lineage>
        <taxon>Eukaryota</taxon>
        <taxon>Fungi</taxon>
        <taxon>Dikarya</taxon>
        <taxon>Basidiomycota</taxon>
        <taxon>Agaricomycotina</taxon>
        <taxon>Agaricomycetes</taxon>
        <taxon>Agaricomycetidae</taxon>
        <taxon>Agaricales</taxon>
        <taxon>Agaricineae</taxon>
        <taxon>Psathyrellaceae</taxon>
        <taxon>Coprinopsis</taxon>
    </lineage>
</organism>
<sequence>MDPALLSVSSRSSDDELVVSVSSSFRPGSHDATHDAILRSSDTVLFYVHSNIMKASSPRIFDQFFASATSQDDIIDVPESSAVLNVLLHSLYDMSCASYAPSFDILEEAVDRMAFYHISPASQIHPGRRLFSLMLTHVPLLPLRIYTFAAHYQLHELAVQSSSYTLALSVSTVTDEMAQRMGGVYLKRLMLLHIGRQETFKTIFQDPPGTHPVTRACGYEDQKRLARAWTLATAYLGWEGHIDLPINVIRASFSDLEEGLQCEGCKSTLRDRVEEVAVQWAAVKVGATIPHSSKYVGILCPQYSANDIICCSPNAILA</sequence>
<proteinExistence type="predicted"/>
<feature type="domain" description="BTB" evidence="1">
    <location>
        <begin position="34"/>
        <end position="93"/>
    </location>
</feature>
<reference evidence="2 3" key="1">
    <citation type="journal article" date="2019" name="Nat. Ecol. Evol.">
        <title>Megaphylogeny resolves global patterns of mushroom evolution.</title>
        <authorList>
            <person name="Varga T."/>
            <person name="Krizsan K."/>
            <person name="Foldi C."/>
            <person name="Dima B."/>
            <person name="Sanchez-Garcia M."/>
            <person name="Sanchez-Ramirez S."/>
            <person name="Szollosi G.J."/>
            <person name="Szarkandi J.G."/>
            <person name="Papp V."/>
            <person name="Albert L."/>
            <person name="Andreopoulos W."/>
            <person name="Angelini C."/>
            <person name="Antonin V."/>
            <person name="Barry K.W."/>
            <person name="Bougher N.L."/>
            <person name="Buchanan P."/>
            <person name="Buyck B."/>
            <person name="Bense V."/>
            <person name="Catcheside P."/>
            <person name="Chovatia M."/>
            <person name="Cooper J."/>
            <person name="Damon W."/>
            <person name="Desjardin D."/>
            <person name="Finy P."/>
            <person name="Geml J."/>
            <person name="Haridas S."/>
            <person name="Hughes K."/>
            <person name="Justo A."/>
            <person name="Karasinski D."/>
            <person name="Kautmanova I."/>
            <person name="Kiss B."/>
            <person name="Kocsube S."/>
            <person name="Kotiranta H."/>
            <person name="LaButti K.M."/>
            <person name="Lechner B.E."/>
            <person name="Liimatainen K."/>
            <person name="Lipzen A."/>
            <person name="Lukacs Z."/>
            <person name="Mihaltcheva S."/>
            <person name="Morgado L.N."/>
            <person name="Niskanen T."/>
            <person name="Noordeloos M.E."/>
            <person name="Ohm R.A."/>
            <person name="Ortiz-Santana B."/>
            <person name="Ovrebo C."/>
            <person name="Racz N."/>
            <person name="Riley R."/>
            <person name="Savchenko A."/>
            <person name="Shiryaev A."/>
            <person name="Soop K."/>
            <person name="Spirin V."/>
            <person name="Szebenyi C."/>
            <person name="Tomsovsky M."/>
            <person name="Tulloss R.E."/>
            <person name="Uehling J."/>
            <person name="Grigoriev I.V."/>
            <person name="Vagvolgyi C."/>
            <person name="Papp T."/>
            <person name="Martin F.M."/>
            <person name="Miettinen O."/>
            <person name="Hibbett D.S."/>
            <person name="Nagy L.G."/>
        </authorList>
    </citation>
    <scope>NUCLEOTIDE SEQUENCE [LARGE SCALE GENOMIC DNA]</scope>
    <source>
        <strain evidence="2 3">CBS 121175</strain>
    </source>
</reference>